<feature type="transmembrane region" description="Helical" evidence="5">
    <location>
        <begin position="126"/>
        <end position="145"/>
    </location>
</feature>
<feature type="transmembrane region" description="Helical" evidence="5">
    <location>
        <begin position="151"/>
        <end position="173"/>
    </location>
</feature>
<feature type="transmembrane region" description="Helical" evidence="5">
    <location>
        <begin position="185"/>
        <end position="208"/>
    </location>
</feature>
<dbReference type="InterPro" id="IPR036259">
    <property type="entry name" value="MFS_trans_sf"/>
</dbReference>
<dbReference type="InterPro" id="IPR020846">
    <property type="entry name" value="MFS_dom"/>
</dbReference>
<keyword evidence="4 5" id="KW-0472">Membrane</keyword>
<accession>A0A6A6SRB2</accession>
<feature type="domain" description="Major facilitator superfamily (MFS) profile" evidence="6">
    <location>
        <begin position="60"/>
        <end position="502"/>
    </location>
</feature>
<keyword evidence="8" id="KW-1185">Reference proteome</keyword>
<dbReference type="CDD" id="cd17323">
    <property type="entry name" value="MFS_Tpo1_MDR_like"/>
    <property type="match status" value="1"/>
</dbReference>
<name>A0A6A6SRB2_9PLEO</name>
<keyword evidence="3 5" id="KW-1133">Transmembrane helix</keyword>
<feature type="transmembrane region" description="Helical" evidence="5">
    <location>
        <begin position="470"/>
        <end position="488"/>
    </location>
</feature>
<feature type="transmembrane region" description="Helical" evidence="5">
    <location>
        <begin position="397"/>
        <end position="416"/>
    </location>
</feature>
<dbReference type="EMBL" id="MU004468">
    <property type="protein sequence ID" value="KAF2650072.1"/>
    <property type="molecule type" value="Genomic_DNA"/>
</dbReference>
<evidence type="ECO:0000256" key="1">
    <source>
        <dbReference type="ARBA" id="ARBA00004141"/>
    </source>
</evidence>
<keyword evidence="2 5" id="KW-0812">Transmembrane</keyword>
<dbReference type="PROSITE" id="PS50850">
    <property type="entry name" value="MFS"/>
    <property type="match status" value="1"/>
</dbReference>
<dbReference type="GO" id="GO:0016020">
    <property type="term" value="C:membrane"/>
    <property type="evidence" value="ECO:0007669"/>
    <property type="project" value="UniProtKB-SubCell"/>
</dbReference>
<feature type="transmembrane region" description="Helical" evidence="5">
    <location>
        <begin position="331"/>
        <end position="351"/>
    </location>
</feature>
<feature type="transmembrane region" description="Helical" evidence="5">
    <location>
        <begin position="437"/>
        <end position="458"/>
    </location>
</feature>
<organism evidence="7 8">
    <name type="scientific">Lophiostoma macrostomum CBS 122681</name>
    <dbReference type="NCBI Taxonomy" id="1314788"/>
    <lineage>
        <taxon>Eukaryota</taxon>
        <taxon>Fungi</taxon>
        <taxon>Dikarya</taxon>
        <taxon>Ascomycota</taxon>
        <taxon>Pezizomycotina</taxon>
        <taxon>Dothideomycetes</taxon>
        <taxon>Pleosporomycetidae</taxon>
        <taxon>Pleosporales</taxon>
        <taxon>Lophiostomataceae</taxon>
        <taxon>Lophiostoma</taxon>
    </lineage>
</organism>
<evidence type="ECO:0000256" key="3">
    <source>
        <dbReference type="ARBA" id="ARBA00022989"/>
    </source>
</evidence>
<dbReference type="InterPro" id="IPR011701">
    <property type="entry name" value="MFS"/>
</dbReference>
<dbReference type="SUPFAM" id="SSF103473">
    <property type="entry name" value="MFS general substrate transporter"/>
    <property type="match status" value="1"/>
</dbReference>
<evidence type="ECO:0000313" key="7">
    <source>
        <dbReference type="EMBL" id="KAF2650072.1"/>
    </source>
</evidence>
<dbReference type="OrthoDB" id="6770063at2759"/>
<reference evidence="7" key="1">
    <citation type="journal article" date="2020" name="Stud. Mycol.">
        <title>101 Dothideomycetes genomes: a test case for predicting lifestyles and emergence of pathogens.</title>
        <authorList>
            <person name="Haridas S."/>
            <person name="Albert R."/>
            <person name="Binder M."/>
            <person name="Bloem J."/>
            <person name="Labutti K."/>
            <person name="Salamov A."/>
            <person name="Andreopoulos B."/>
            <person name="Baker S."/>
            <person name="Barry K."/>
            <person name="Bills G."/>
            <person name="Bluhm B."/>
            <person name="Cannon C."/>
            <person name="Castanera R."/>
            <person name="Culley D."/>
            <person name="Daum C."/>
            <person name="Ezra D."/>
            <person name="Gonzalez J."/>
            <person name="Henrissat B."/>
            <person name="Kuo A."/>
            <person name="Liang C."/>
            <person name="Lipzen A."/>
            <person name="Lutzoni F."/>
            <person name="Magnuson J."/>
            <person name="Mondo S."/>
            <person name="Nolan M."/>
            <person name="Ohm R."/>
            <person name="Pangilinan J."/>
            <person name="Park H.-J."/>
            <person name="Ramirez L."/>
            <person name="Alfaro M."/>
            <person name="Sun H."/>
            <person name="Tritt A."/>
            <person name="Yoshinaga Y."/>
            <person name="Zwiers L.-H."/>
            <person name="Turgeon B."/>
            <person name="Goodwin S."/>
            <person name="Spatafora J."/>
            <person name="Crous P."/>
            <person name="Grigoriev I."/>
        </authorList>
    </citation>
    <scope>NUCLEOTIDE SEQUENCE</scope>
    <source>
        <strain evidence="7">CBS 122681</strain>
    </source>
</reference>
<feature type="transmembrane region" description="Helical" evidence="5">
    <location>
        <begin position="97"/>
        <end position="114"/>
    </location>
</feature>
<feature type="transmembrane region" description="Helical" evidence="5">
    <location>
        <begin position="286"/>
        <end position="311"/>
    </location>
</feature>
<dbReference type="Pfam" id="PF07690">
    <property type="entry name" value="MFS_1"/>
    <property type="match status" value="1"/>
</dbReference>
<dbReference type="Proteomes" id="UP000799324">
    <property type="component" value="Unassembled WGS sequence"/>
</dbReference>
<comment type="subcellular location">
    <subcellularLocation>
        <location evidence="1">Membrane</location>
        <topology evidence="1">Multi-pass membrane protein</topology>
    </subcellularLocation>
</comment>
<dbReference type="AlphaFoldDB" id="A0A6A6SRB2"/>
<dbReference type="GO" id="GO:0022857">
    <property type="term" value="F:transmembrane transporter activity"/>
    <property type="evidence" value="ECO:0007669"/>
    <property type="project" value="InterPro"/>
</dbReference>
<evidence type="ECO:0000313" key="8">
    <source>
        <dbReference type="Proteomes" id="UP000799324"/>
    </source>
</evidence>
<evidence type="ECO:0000256" key="2">
    <source>
        <dbReference type="ARBA" id="ARBA00022692"/>
    </source>
</evidence>
<gene>
    <name evidence="7" type="ORF">K491DRAFT_639752</name>
</gene>
<feature type="transmembrane region" description="Helical" evidence="5">
    <location>
        <begin position="372"/>
        <end position="391"/>
    </location>
</feature>
<dbReference type="PANTHER" id="PTHR23502">
    <property type="entry name" value="MAJOR FACILITATOR SUPERFAMILY"/>
    <property type="match status" value="1"/>
</dbReference>
<dbReference type="PANTHER" id="PTHR23502:SF60">
    <property type="entry name" value="MAJOR FACILITATOR SUPERFAMILY (MFS) PROFILE DOMAIN-CONTAINING PROTEIN-RELATED"/>
    <property type="match status" value="1"/>
</dbReference>
<evidence type="ECO:0000256" key="5">
    <source>
        <dbReference type="SAM" id="Phobius"/>
    </source>
</evidence>
<dbReference type="FunFam" id="1.20.1250.20:FF:000011">
    <property type="entry name" value="MFS multidrug transporter, putative"/>
    <property type="match status" value="1"/>
</dbReference>
<feature type="transmembrane region" description="Helical" evidence="5">
    <location>
        <begin position="214"/>
        <end position="234"/>
    </location>
</feature>
<dbReference type="Gene3D" id="1.20.1250.20">
    <property type="entry name" value="MFS general substrate transporter like domains"/>
    <property type="match status" value="1"/>
</dbReference>
<proteinExistence type="predicted"/>
<protein>
    <submittedName>
        <fullName evidence="7">MFS general substrate transporter</fullName>
    </submittedName>
</protein>
<sequence length="502" mass="55326">MANNGTVQDTITAPAPGDIELAATQVDAKQTDQDPFLIAFSEPYDAENPKDWPRRKKWAVTDVLSATGFNRIMVSTIMAPALNTIASELHMSNTESSLALSIYLLATAFGPLVIGPMSEIYGRGPVLHASNIWFLIWNIVCGFANTKEVLIASRFLAGFGASAIYALAGGVLGDVWRPEERGRSISVYILIPLLAVAVGPIIGGFMAARASWRWMFWSTSIFQVVMIAMSYATFRETYPPTILHRRAAKLRKSTGNQSYYTIFERLSANDSLPKRLWTNLSRPARLLIFHPIIQFVSIIEGMGYGLLYIVLSTFSDLYTTRYGQSVEISGLHYIALALGELFGSQVGGRLMDTLFAHLKRRAHGEITPEFHIPLMLPGCLISAAGLVLYGWAAQYHVHWAIVDVGAFLFAFGSQISGQPKQAYVIDSYPEYASSATAASQFVRSLTAFTFPLFAWKMYAAMGYGWGNTMLGGISMVLGVGGCWGIWTWGARLRERSMRDGLR</sequence>
<evidence type="ECO:0000259" key="6">
    <source>
        <dbReference type="PROSITE" id="PS50850"/>
    </source>
</evidence>
<evidence type="ECO:0000256" key="4">
    <source>
        <dbReference type="ARBA" id="ARBA00023136"/>
    </source>
</evidence>